<organism evidence="1 2">
    <name type="scientific">Acropora cervicornis</name>
    <name type="common">Staghorn coral</name>
    <dbReference type="NCBI Taxonomy" id="6130"/>
    <lineage>
        <taxon>Eukaryota</taxon>
        <taxon>Metazoa</taxon>
        <taxon>Cnidaria</taxon>
        <taxon>Anthozoa</taxon>
        <taxon>Hexacorallia</taxon>
        <taxon>Scleractinia</taxon>
        <taxon>Astrocoeniina</taxon>
        <taxon>Acroporidae</taxon>
        <taxon>Acropora</taxon>
    </lineage>
</organism>
<accession>A0AAD9PQA4</accession>
<protein>
    <submittedName>
        <fullName evidence="1">Uncharacterized protein</fullName>
    </submittedName>
</protein>
<reference evidence="1" key="1">
    <citation type="journal article" date="2023" name="G3 (Bethesda)">
        <title>Whole genome assembly and annotation of the endangered Caribbean coral Acropora cervicornis.</title>
        <authorList>
            <person name="Selwyn J.D."/>
            <person name="Vollmer S.V."/>
        </authorList>
    </citation>
    <scope>NUCLEOTIDE SEQUENCE</scope>
    <source>
        <strain evidence="1">K2</strain>
    </source>
</reference>
<dbReference type="SUPFAM" id="SSF56219">
    <property type="entry name" value="DNase I-like"/>
    <property type="match status" value="1"/>
</dbReference>
<comment type="caution">
    <text evidence="1">The sequence shown here is derived from an EMBL/GenBank/DDBJ whole genome shotgun (WGS) entry which is preliminary data.</text>
</comment>
<dbReference type="InterPro" id="IPR036691">
    <property type="entry name" value="Endo/exonu/phosph_ase_sf"/>
</dbReference>
<dbReference type="Proteomes" id="UP001249851">
    <property type="component" value="Unassembled WGS sequence"/>
</dbReference>
<gene>
    <name evidence="1" type="ORF">P5673_033190</name>
</gene>
<sequence length="460" mass="52224">MPKQRLSEELWHTLGSLGIRKPFRSRRKRRSSAGIGYPVVKPTGVPTVPLGVDVQDISSRVPRSLAPGVPNLMICNLRSLAPKVDELECVMEFNGVDISCITETWLTNEIPDSHVSLKDYTLFRKDRSSHGGGLAVYIRSSIPCVVLSKADLRGAVSETMWLHVKPFRLPRSETVDWFLRRYPEALVCVTGDFNPASTKISPAVFKRMSGLTQIVKVLTRDTGTLDWCLTNSPKCLSDPKQLPKIGRSDHYCVFVQQAPSILEGGKRTIIKRDTRDSALRDFGRWITSFSWEDVSSLDTCEEKFDLFYRIMSDAVNRFLPLKSFRVHSSDKPWISPKIKFWVARRQHALSRFGENSYAFKMWRNKVQWAITSAKKIYYDTKVKGLKETNVGKWWKEVKNLAGISDDSGQWYCQLVDGDVVDSVATLCDRINDFFVNLTREFVPLTPDDVAGIATFVTVNQ</sequence>
<dbReference type="Gene3D" id="3.60.10.10">
    <property type="entry name" value="Endonuclease/exonuclease/phosphatase"/>
    <property type="match status" value="1"/>
</dbReference>
<evidence type="ECO:0000313" key="2">
    <source>
        <dbReference type="Proteomes" id="UP001249851"/>
    </source>
</evidence>
<dbReference type="PANTHER" id="PTHR47510:SF3">
    <property type="entry name" value="ENDO_EXONUCLEASE_PHOSPHATASE DOMAIN-CONTAINING PROTEIN"/>
    <property type="match status" value="1"/>
</dbReference>
<dbReference type="EMBL" id="JARQWQ010000223">
    <property type="protein sequence ID" value="KAK2547044.1"/>
    <property type="molecule type" value="Genomic_DNA"/>
</dbReference>
<reference evidence="1" key="2">
    <citation type="journal article" date="2023" name="Science">
        <title>Genomic signatures of disease resistance in endangered staghorn corals.</title>
        <authorList>
            <person name="Vollmer S.V."/>
            <person name="Selwyn J.D."/>
            <person name="Despard B.A."/>
            <person name="Roesel C.L."/>
        </authorList>
    </citation>
    <scope>NUCLEOTIDE SEQUENCE</scope>
    <source>
        <strain evidence="1">K2</strain>
    </source>
</reference>
<evidence type="ECO:0000313" key="1">
    <source>
        <dbReference type="EMBL" id="KAK2547044.1"/>
    </source>
</evidence>
<name>A0AAD9PQA4_ACRCE</name>
<proteinExistence type="predicted"/>
<keyword evidence="2" id="KW-1185">Reference proteome</keyword>
<dbReference type="PANTHER" id="PTHR47510">
    <property type="entry name" value="REVERSE TRANSCRIPTASE DOMAIN-CONTAINING PROTEIN"/>
    <property type="match status" value="1"/>
</dbReference>
<dbReference type="AlphaFoldDB" id="A0AAD9PQA4"/>